<dbReference type="AlphaFoldDB" id="A0A4Y9ZFC1"/>
<reference evidence="1 2" key="1">
    <citation type="submission" date="2019-02" db="EMBL/GenBank/DDBJ databases">
        <title>Genome sequencing of the rare red list fungi Dentipellis fragilis.</title>
        <authorList>
            <person name="Buettner E."/>
            <person name="Kellner H."/>
        </authorList>
    </citation>
    <scope>NUCLEOTIDE SEQUENCE [LARGE SCALE GENOMIC DNA]</scope>
    <source>
        <strain evidence="1 2">DSM 105465</strain>
    </source>
</reference>
<proteinExistence type="predicted"/>
<gene>
    <name evidence="1" type="ORF">EVG20_g886</name>
</gene>
<protein>
    <submittedName>
        <fullName evidence="1">Uncharacterized protein</fullName>
    </submittedName>
</protein>
<comment type="caution">
    <text evidence="1">The sequence shown here is derived from an EMBL/GenBank/DDBJ whole genome shotgun (WGS) entry which is preliminary data.</text>
</comment>
<dbReference type="EMBL" id="SEOQ01000024">
    <property type="protein sequence ID" value="TFY72129.1"/>
    <property type="molecule type" value="Genomic_DNA"/>
</dbReference>
<organism evidence="1 2">
    <name type="scientific">Dentipellis fragilis</name>
    <dbReference type="NCBI Taxonomy" id="205917"/>
    <lineage>
        <taxon>Eukaryota</taxon>
        <taxon>Fungi</taxon>
        <taxon>Dikarya</taxon>
        <taxon>Basidiomycota</taxon>
        <taxon>Agaricomycotina</taxon>
        <taxon>Agaricomycetes</taxon>
        <taxon>Russulales</taxon>
        <taxon>Hericiaceae</taxon>
        <taxon>Dentipellis</taxon>
    </lineage>
</organism>
<dbReference type="Proteomes" id="UP000298327">
    <property type="component" value="Unassembled WGS sequence"/>
</dbReference>
<sequence>MKQISVDEMLKTYIPGPSDPSLEIRANFMCMTSINHGAQDPNNGTADARDERGDIRNAKPKTTWVDSEWRCMIEIVRFAPYLAPAPTYECDNSVRSSSPLLRQHSAPVFNSGPRLKTYDTSGWSVRFRTVAPSAAWRFPTQHLRRRVRSTTIDLFAGNSARAGRTLG</sequence>
<evidence type="ECO:0000313" key="1">
    <source>
        <dbReference type="EMBL" id="TFY72129.1"/>
    </source>
</evidence>
<accession>A0A4Y9ZFC1</accession>
<evidence type="ECO:0000313" key="2">
    <source>
        <dbReference type="Proteomes" id="UP000298327"/>
    </source>
</evidence>
<name>A0A4Y9ZFC1_9AGAM</name>
<keyword evidence="2" id="KW-1185">Reference proteome</keyword>